<reference evidence="1" key="1">
    <citation type="submission" date="2022-11" db="EMBL/GenBank/DDBJ databases">
        <title>Lacinutrix neustonica HL-RS19T sp. nov., isolated from the surface microlayer sample of brackish Lake Shihwa.</title>
        <authorList>
            <person name="Choi J.Y."/>
            <person name="Hwang C.Y."/>
        </authorList>
    </citation>
    <scope>NUCLEOTIDE SEQUENCE</scope>
    <source>
        <strain evidence="1">HL-RS19</strain>
    </source>
</reference>
<dbReference type="EMBL" id="CP113088">
    <property type="protein sequence ID" value="WAC02900.1"/>
    <property type="molecule type" value="Genomic_DNA"/>
</dbReference>
<dbReference type="KEGG" id="lnu:N7U66_04545"/>
<organism evidence="1 2">
    <name type="scientific">Lacinutrix neustonica</name>
    <dbReference type="NCBI Taxonomy" id="2980107"/>
    <lineage>
        <taxon>Bacteria</taxon>
        <taxon>Pseudomonadati</taxon>
        <taxon>Bacteroidota</taxon>
        <taxon>Flavobacteriia</taxon>
        <taxon>Flavobacteriales</taxon>
        <taxon>Flavobacteriaceae</taxon>
        <taxon>Lacinutrix</taxon>
    </lineage>
</organism>
<evidence type="ECO:0000313" key="2">
    <source>
        <dbReference type="Proteomes" id="UP001164705"/>
    </source>
</evidence>
<gene>
    <name evidence="1" type="ORF">N7U66_04545</name>
</gene>
<accession>A0A9E8SHN9</accession>
<dbReference type="RefSeq" id="WP_267677502.1">
    <property type="nucleotide sequence ID" value="NZ_CP113088.1"/>
</dbReference>
<sequence>MKPAKEFENYEGILKEYYDNVFPLLYQNYSEKPIARYTSMPSFSNEYSFSIETMEDRKYVVSNKLSTNYWYSKNNKNVKLISNKTKLTENLYRENH</sequence>
<protein>
    <submittedName>
        <fullName evidence="1">Uncharacterized protein</fullName>
    </submittedName>
</protein>
<proteinExistence type="predicted"/>
<dbReference type="Proteomes" id="UP001164705">
    <property type="component" value="Chromosome"/>
</dbReference>
<keyword evidence="2" id="KW-1185">Reference proteome</keyword>
<evidence type="ECO:0000313" key="1">
    <source>
        <dbReference type="EMBL" id="WAC02900.1"/>
    </source>
</evidence>
<name>A0A9E8SHN9_9FLAO</name>
<dbReference type="AlphaFoldDB" id="A0A9E8SHN9"/>